<keyword evidence="2" id="KW-1185">Reference proteome</keyword>
<dbReference type="EMBL" id="JARIHO010000035">
    <property type="protein sequence ID" value="KAJ7331447.1"/>
    <property type="molecule type" value="Genomic_DNA"/>
</dbReference>
<dbReference type="Proteomes" id="UP001218218">
    <property type="component" value="Unassembled WGS sequence"/>
</dbReference>
<reference evidence="1" key="1">
    <citation type="submission" date="2023-03" db="EMBL/GenBank/DDBJ databases">
        <title>Massive genome expansion in bonnet fungi (Mycena s.s.) driven by repeated elements and novel gene families across ecological guilds.</title>
        <authorList>
            <consortium name="Lawrence Berkeley National Laboratory"/>
            <person name="Harder C.B."/>
            <person name="Miyauchi S."/>
            <person name="Viragh M."/>
            <person name="Kuo A."/>
            <person name="Thoen E."/>
            <person name="Andreopoulos B."/>
            <person name="Lu D."/>
            <person name="Skrede I."/>
            <person name="Drula E."/>
            <person name="Henrissat B."/>
            <person name="Morin E."/>
            <person name="Kohler A."/>
            <person name="Barry K."/>
            <person name="LaButti K."/>
            <person name="Morin E."/>
            <person name="Salamov A."/>
            <person name="Lipzen A."/>
            <person name="Mereny Z."/>
            <person name="Hegedus B."/>
            <person name="Baldrian P."/>
            <person name="Stursova M."/>
            <person name="Weitz H."/>
            <person name="Taylor A."/>
            <person name="Grigoriev I.V."/>
            <person name="Nagy L.G."/>
            <person name="Martin F."/>
            <person name="Kauserud H."/>
        </authorList>
    </citation>
    <scope>NUCLEOTIDE SEQUENCE</scope>
    <source>
        <strain evidence="1">CBHHK002</strain>
    </source>
</reference>
<evidence type="ECO:0000313" key="1">
    <source>
        <dbReference type="EMBL" id="KAJ7331447.1"/>
    </source>
</evidence>
<evidence type="ECO:0000313" key="2">
    <source>
        <dbReference type="Proteomes" id="UP001218218"/>
    </source>
</evidence>
<comment type="caution">
    <text evidence="1">The sequence shown here is derived from an EMBL/GenBank/DDBJ whole genome shotgun (WGS) entry which is preliminary data.</text>
</comment>
<sequence length="140" mass="15389">MERKLPDVRRFLSPSYLRFLSSFLLFFFNPLPMLARATPDHDLAPLSARPCALLRTRQVKAHPPPRAHAPPRAPGLCPRHPPALRARAMPNSAFFRVKSLPLLDPDQVPIFAGCGADVGVDRAPGCGLRFLHANARAVVA</sequence>
<name>A0AAD6ZP11_9AGAR</name>
<proteinExistence type="predicted"/>
<organism evidence="1 2">
    <name type="scientific">Mycena albidolilacea</name>
    <dbReference type="NCBI Taxonomy" id="1033008"/>
    <lineage>
        <taxon>Eukaryota</taxon>
        <taxon>Fungi</taxon>
        <taxon>Dikarya</taxon>
        <taxon>Basidiomycota</taxon>
        <taxon>Agaricomycotina</taxon>
        <taxon>Agaricomycetes</taxon>
        <taxon>Agaricomycetidae</taxon>
        <taxon>Agaricales</taxon>
        <taxon>Marasmiineae</taxon>
        <taxon>Mycenaceae</taxon>
        <taxon>Mycena</taxon>
    </lineage>
</organism>
<dbReference type="AlphaFoldDB" id="A0AAD6ZP11"/>
<protein>
    <submittedName>
        <fullName evidence="1">Uncharacterized protein</fullName>
    </submittedName>
</protein>
<gene>
    <name evidence="1" type="ORF">DFH08DRAFT_966446</name>
</gene>
<accession>A0AAD6ZP11</accession>